<dbReference type="SUPFAM" id="SSF82784">
    <property type="entry name" value="OsmC-like"/>
    <property type="match status" value="1"/>
</dbReference>
<dbReference type="InterPro" id="IPR015946">
    <property type="entry name" value="KH_dom-like_a/b"/>
</dbReference>
<accession>A0ABV4NLQ8</accession>
<protein>
    <submittedName>
        <fullName evidence="1">OsmC-related (Seleno)protein</fullName>
    </submittedName>
</protein>
<proteinExistence type="predicted"/>
<evidence type="ECO:0000313" key="1">
    <source>
        <dbReference type="EMBL" id="MFA0790487.1"/>
    </source>
</evidence>
<gene>
    <name evidence="1" type="ORF">ACCI51_07995</name>
</gene>
<dbReference type="InterPro" id="IPR003718">
    <property type="entry name" value="OsmC/Ohr_fam"/>
</dbReference>
<dbReference type="EMBL" id="JBGMEL010000006">
    <property type="protein sequence ID" value="MFA0790487.1"/>
    <property type="molecule type" value="Genomic_DNA"/>
</dbReference>
<dbReference type="InterPro" id="IPR036102">
    <property type="entry name" value="OsmC/Ohrsf"/>
</dbReference>
<dbReference type="NCBIfam" id="NF041052">
    <property type="entry name" value="OsmC_like_Se"/>
    <property type="match status" value="1"/>
</dbReference>
<dbReference type="Gene3D" id="3.30.300.20">
    <property type="match status" value="1"/>
</dbReference>
<evidence type="ECO:0000313" key="2">
    <source>
        <dbReference type="Proteomes" id="UP001569414"/>
    </source>
</evidence>
<reference evidence="1 2" key="1">
    <citation type="submission" date="2024-08" db="EMBL/GenBank/DDBJ databases">
        <authorList>
            <person name="Ishaq N."/>
        </authorList>
    </citation>
    <scope>NUCLEOTIDE SEQUENCE [LARGE SCALE GENOMIC DNA]</scope>
    <source>
        <strain evidence="1 2">JCM 30400</strain>
    </source>
</reference>
<comment type="caution">
    <text evidence="1">The sequence shown here is derived from an EMBL/GenBank/DDBJ whole genome shotgun (WGS) entry which is preliminary data.</text>
</comment>
<dbReference type="RefSeq" id="WP_371843222.1">
    <property type="nucleotide sequence ID" value="NZ_JBGMEL010000006.1"/>
</dbReference>
<name>A0ABV4NLQ8_9GAMM</name>
<dbReference type="Pfam" id="PF02566">
    <property type="entry name" value="OsmC"/>
    <property type="match status" value="1"/>
</dbReference>
<keyword evidence="2" id="KW-1185">Reference proteome</keyword>
<organism evidence="1 2">
    <name type="scientific">Microbulbifer echini</name>
    <dbReference type="NCBI Taxonomy" id="1529067"/>
    <lineage>
        <taxon>Bacteria</taxon>
        <taxon>Pseudomonadati</taxon>
        <taxon>Pseudomonadota</taxon>
        <taxon>Gammaproteobacteria</taxon>
        <taxon>Cellvibrionales</taxon>
        <taxon>Microbulbiferaceae</taxon>
        <taxon>Microbulbifer</taxon>
    </lineage>
</organism>
<sequence length="196" mass="21107">MPNSSQDKPGAAIVRKVKALPGLSKIQVGIPDRKEGGFHFQVNLSAEATLGEGFLKTATVQANVPGCGAFELLCDEGTIIGGKDSAPAPLDYLSAGIAFCFLSHLSIYIDQTKLNIESVQVEQQMRFKAGVYKMQEVVEAPHRGICEGIDTVVFIKSDEPREVVEKMMSVCQAACMGLQTAMNAVPVKMTLVYNKP</sequence>
<dbReference type="Proteomes" id="UP001569414">
    <property type="component" value="Unassembled WGS sequence"/>
</dbReference>